<organism evidence="1 2">
    <name type="scientific">Naganishia vaughanmartiniae</name>
    <dbReference type="NCBI Taxonomy" id="1424756"/>
    <lineage>
        <taxon>Eukaryota</taxon>
        <taxon>Fungi</taxon>
        <taxon>Dikarya</taxon>
        <taxon>Basidiomycota</taxon>
        <taxon>Agaricomycotina</taxon>
        <taxon>Tremellomycetes</taxon>
        <taxon>Filobasidiales</taxon>
        <taxon>Filobasidiaceae</taxon>
        <taxon>Naganishia</taxon>
    </lineage>
</organism>
<comment type="caution">
    <text evidence="1">The sequence shown here is derived from an EMBL/GenBank/DDBJ whole genome shotgun (WGS) entry which is preliminary data.</text>
</comment>
<proteinExistence type="predicted"/>
<protein>
    <submittedName>
        <fullName evidence="1">Uncharacterized protein</fullName>
    </submittedName>
</protein>
<dbReference type="EMBL" id="JASBWU010000005">
    <property type="protein sequence ID" value="KAJ9121813.1"/>
    <property type="molecule type" value="Genomic_DNA"/>
</dbReference>
<keyword evidence="2" id="KW-1185">Reference proteome</keyword>
<dbReference type="Proteomes" id="UP001243375">
    <property type="component" value="Unassembled WGS sequence"/>
</dbReference>
<name>A0ACC2XDE0_9TREE</name>
<gene>
    <name evidence="1" type="ORF">QFC22_002436</name>
</gene>
<evidence type="ECO:0000313" key="2">
    <source>
        <dbReference type="Proteomes" id="UP001243375"/>
    </source>
</evidence>
<reference evidence="1" key="1">
    <citation type="submission" date="2023-04" db="EMBL/GenBank/DDBJ databases">
        <title>Draft Genome sequencing of Naganishia species isolated from polar environments using Oxford Nanopore Technology.</title>
        <authorList>
            <person name="Leo P."/>
            <person name="Venkateswaran K."/>
        </authorList>
    </citation>
    <scope>NUCLEOTIDE SEQUENCE</scope>
    <source>
        <strain evidence="1">MNA-CCFEE 5425</strain>
    </source>
</reference>
<evidence type="ECO:0000313" key="1">
    <source>
        <dbReference type="EMBL" id="KAJ9121813.1"/>
    </source>
</evidence>
<accession>A0ACC2XDE0</accession>
<sequence length="911" mass="97621">MSSSRQPEDLLSLSLSLSQPLPTDHYTPASLGLNKIMAALELDSRPASQLGRIGTPGTSGDDGKSGSGSGVTLNSSGSDPFEKKKVKKKKKKKAGECLLPEIIPEDDNPTSLAYPQPISPIKTSLLKSEIIPIPTSSTSTARPQSPDIHARSERWPHGTMSDAENIEKESIIVETWDGRWAEERNGDFERFDTTQIGSLPSENDMPTLSSEAVRSDSLIQTSPRRATPLQVRRPAPTLLDEFPALMNIPNLIPSGIGIPAVPLPSLRDVRAAGRATAKAGIALVETVKDEYLTRIMGERAAAHSSERDKVRGNTQRNSRSGRSENPRSPRRSSRRDSRRHGKGLDIPSDSDNDIEGATPSISELTDNASEDNLDGNSDDEVFIDLDDAEGLTETWKAFKETIDLANSTILQTSPAEILHIPRQYSQALRQKSDDQVAQDSQGVFNCATLEVMAGVDPGMDVLDEENHLEEVLVDCAVWRSGSLNTGHHALKWLLLTQKRSAKSYMEHGPGCVTEEYPVYLNVLDVNSRRVESKVLMGAARGGQILSSPQTVVITLAGDAPSIHFLSATTLKPTLRPINSHIGLNSRTGLPVISLSGRLFAYTALDARPRLPVQRGAEDMKLGTMVTATSSQAFYSRQQQSDMGSNNGSSAKPTSNSSYTIEGPPSMQAMVLNTAAGLGSEMAKGMWTGLKGLSTAAINGASKSETLSKGAPAFSSFAQKYVPSSSNGGVGGKGITRINASSNGFDGSAGGRPPQTQSRFPSGSWIKVLDLGSDQSRKLRKTHPEESKKKGKDKLSKPITIAHFALPATEVIAMPHPTVLPPGVDVLCFAPGGTSLALGTTDGRSSFIVEIKPATMGILATPSCSDEPTGAVWLRYELRRGVTPAIVEKIEWSACGGWIGVGTRRTIRESSI</sequence>